<evidence type="ECO:0000313" key="1">
    <source>
        <dbReference type="EMBL" id="GAA2460742.1"/>
    </source>
</evidence>
<dbReference type="Proteomes" id="UP001501638">
    <property type="component" value="Unassembled WGS sequence"/>
</dbReference>
<sequence>MDSTGKESRHISIHIDRTVDEVYAYASDPANLPAWAHGLGGPIEKIEDQWVVESSPMGRITVDFAPRNALGVLDHDVTLPSGETIHNPVRVITSGTGSEVVFTLRRQPEMSDADFERDAGMVAADLARLKEVMESA</sequence>
<proteinExistence type="predicted"/>
<dbReference type="EMBL" id="BAAASZ010000035">
    <property type="protein sequence ID" value="GAA2460742.1"/>
    <property type="molecule type" value="Genomic_DNA"/>
</dbReference>
<organism evidence="1 2">
    <name type="scientific">Streptomyces macrosporus</name>
    <dbReference type="NCBI Taxonomy" id="44032"/>
    <lineage>
        <taxon>Bacteria</taxon>
        <taxon>Bacillati</taxon>
        <taxon>Actinomycetota</taxon>
        <taxon>Actinomycetes</taxon>
        <taxon>Kitasatosporales</taxon>
        <taxon>Streptomycetaceae</taxon>
        <taxon>Streptomyces</taxon>
    </lineage>
</organism>
<dbReference type="Gene3D" id="3.30.530.20">
    <property type="match status" value="1"/>
</dbReference>
<dbReference type="SUPFAM" id="SSF55961">
    <property type="entry name" value="Bet v1-like"/>
    <property type="match status" value="1"/>
</dbReference>
<gene>
    <name evidence="1" type="ORF">GCM10010405_51390</name>
</gene>
<protein>
    <submittedName>
        <fullName evidence="1">SRPBCC family protein</fullName>
    </submittedName>
</protein>
<dbReference type="InterPro" id="IPR023393">
    <property type="entry name" value="START-like_dom_sf"/>
</dbReference>
<evidence type="ECO:0000313" key="2">
    <source>
        <dbReference type="Proteomes" id="UP001501638"/>
    </source>
</evidence>
<comment type="caution">
    <text evidence="1">The sequence shown here is derived from an EMBL/GenBank/DDBJ whole genome shotgun (WGS) entry which is preliminary data.</text>
</comment>
<dbReference type="RefSeq" id="WP_344327725.1">
    <property type="nucleotide sequence ID" value="NZ_BAAASZ010000035.1"/>
</dbReference>
<keyword evidence="2" id="KW-1185">Reference proteome</keyword>
<name>A0ABN3KLD9_9ACTN</name>
<reference evidence="1 2" key="1">
    <citation type="journal article" date="2019" name="Int. J. Syst. Evol. Microbiol.">
        <title>The Global Catalogue of Microorganisms (GCM) 10K type strain sequencing project: providing services to taxonomists for standard genome sequencing and annotation.</title>
        <authorList>
            <consortium name="The Broad Institute Genomics Platform"/>
            <consortium name="The Broad Institute Genome Sequencing Center for Infectious Disease"/>
            <person name="Wu L."/>
            <person name="Ma J."/>
        </authorList>
    </citation>
    <scope>NUCLEOTIDE SEQUENCE [LARGE SCALE GENOMIC DNA]</scope>
    <source>
        <strain evidence="1 2">JCM 6305</strain>
    </source>
</reference>
<accession>A0ABN3KLD9</accession>